<protein>
    <submittedName>
        <fullName evidence="2">Uncharacterized protein</fullName>
    </submittedName>
</protein>
<feature type="transmembrane region" description="Helical" evidence="1">
    <location>
        <begin position="81"/>
        <end position="103"/>
    </location>
</feature>
<organism evidence="2 3">
    <name type="scientific">Candidatus Enterococcus testudinis</name>
    <dbReference type="NCBI Taxonomy" id="1834191"/>
    <lineage>
        <taxon>Bacteria</taxon>
        <taxon>Bacillati</taxon>
        <taxon>Bacillota</taxon>
        <taxon>Bacilli</taxon>
        <taxon>Lactobacillales</taxon>
        <taxon>Enterococcaceae</taxon>
        <taxon>Enterococcus</taxon>
    </lineage>
</organism>
<reference evidence="2 3" key="1">
    <citation type="submission" date="2017-05" db="EMBL/GenBank/DDBJ databases">
        <title>The Genome Sequence of Enterococcus sp. 8G7_MSG3316.</title>
        <authorList>
            <consortium name="The Broad Institute Genomics Platform"/>
            <consortium name="The Broad Institute Genomic Center for Infectious Diseases"/>
            <person name="Earl A."/>
            <person name="Manson A."/>
            <person name="Schwartman J."/>
            <person name="Gilmore M."/>
            <person name="Abouelleil A."/>
            <person name="Cao P."/>
            <person name="Chapman S."/>
            <person name="Cusick C."/>
            <person name="Shea T."/>
            <person name="Young S."/>
            <person name="Neafsey D."/>
            <person name="Nusbaum C."/>
            <person name="Birren B."/>
        </authorList>
    </citation>
    <scope>NUCLEOTIDE SEQUENCE [LARGE SCALE GENOMIC DNA]</scope>
    <source>
        <strain evidence="2 3">8G7_MSG3316</strain>
    </source>
</reference>
<keyword evidence="3" id="KW-1185">Reference proteome</keyword>
<name>A0A242A9J8_9ENTE</name>
<keyword evidence="1" id="KW-0812">Transmembrane</keyword>
<gene>
    <name evidence="2" type="ORF">A5886_002805</name>
</gene>
<dbReference type="Proteomes" id="UP000195043">
    <property type="component" value="Unassembled WGS sequence"/>
</dbReference>
<proteinExistence type="predicted"/>
<evidence type="ECO:0000313" key="3">
    <source>
        <dbReference type="Proteomes" id="UP000195043"/>
    </source>
</evidence>
<keyword evidence="1" id="KW-1133">Transmembrane helix</keyword>
<evidence type="ECO:0000256" key="1">
    <source>
        <dbReference type="SAM" id="Phobius"/>
    </source>
</evidence>
<comment type="caution">
    <text evidence="2">The sequence shown here is derived from an EMBL/GenBank/DDBJ whole genome shotgun (WGS) entry which is preliminary data.</text>
</comment>
<dbReference type="STRING" id="1834191.A5886_002805"/>
<dbReference type="OrthoDB" id="2185942at2"/>
<keyword evidence="1" id="KW-0472">Membrane</keyword>
<dbReference type="RefSeq" id="WP_086275700.1">
    <property type="nucleotide sequence ID" value="NZ_NGKU01000001.1"/>
</dbReference>
<accession>A0A242A9J8</accession>
<dbReference type="EMBL" id="NGKU01000001">
    <property type="protein sequence ID" value="OTN77704.1"/>
    <property type="molecule type" value="Genomic_DNA"/>
</dbReference>
<evidence type="ECO:0000313" key="2">
    <source>
        <dbReference type="EMBL" id="OTN77704.1"/>
    </source>
</evidence>
<sequence length="145" mass="16360">MTKRRLSFQSILMAYWLTISAVYYLYVSLTITTQQITLHALLYANPLFTLGILFTSIMMLQAGTLYFVAKCSQSKDGLLGKYLIVLLFQQMMTANLIGAGLIYFYRKQLNNHDENATRTEKGLAYLSSTISIGLSVLVLLLLNRA</sequence>
<feature type="transmembrane region" description="Helical" evidence="1">
    <location>
        <begin position="123"/>
        <end position="142"/>
    </location>
</feature>
<feature type="transmembrane region" description="Helical" evidence="1">
    <location>
        <begin position="12"/>
        <end position="31"/>
    </location>
</feature>
<feature type="transmembrane region" description="Helical" evidence="1">
    <location>
        <begin position="43"/>
        <end position="69"/>
    </location>
</feature>
<dbReference type="AlphaFoldDB" id="A0A242A9J8"/>